<evidence type="ECO:0000313" key="3">
    <source>
        <dbReference type="Proteomes" id="UP000254065"/>
    </source>
</evidence>
<gene>
    <name evidence="1" type="ORF">NCTC12877_00065</name>
    <name evidence="2" type="ORF">NCTC12877_02728</name>
</gene>
<dbReference type="EMBL" id="UGQB01000006">
    <property type="protein sequence ID" value="STZ70254.1"/>
    <property type="molecule type" value="Genomic_DNA"/>
</dbReference>
<reference evidence="1 3" key="1">
    <citation type="submission" date="2018-06" db="EMBL/GenBank/DDBJ databases">
        <authorList>
            <consortium name="Pathogen Informatics"/>
            <person name="Doyle S."/>
        </authorList>
    </citation>
    <scope>NUCLEOTIDE SEQUENCE [LARGE SCALE GENOMIC DNA]</scope>
    <source>
        <strain evidence="1 3">NCTC12877</strain>
    </source>
</reference>
<dbReference type="EMBL" id="UGQB01000004">
    <property type="protein sequence ID" value="STZ07114.1"/>
    <property type="molecule type" value="Genomic_DNA"/>
</dbReference>
<evidence type="ECO:0000313" key="2">
    <source>
        <dbReference type="EMBL" id="STZ70254.1"/>
    </source>
</evidence>
<organism evidence="1 3">
    <name type="scientific">Moraxella caprae</name>
    <dbReference type="NCBI Taxonomy" id="90240"/>
    <lineage>
        <taxon>Bacteria</taxon>
        <taxon>Pseudomonadati</taxon>
        <taxon>Pseudomonadota</taxon>
        <taxon>Gammaproteobacteria</taxon>
        <taxon>Moraxellales</taxon>
        <taxon>Moraxellaceae</taxon>
        <taxon>Moraxella</taxon>
    </lineage>
</organism>
<dbReference type="Proteomes" id="UP000254065">
    <property type="component" value="Unassembled WGS sequence"/>
</dbReference>
<name>A0A378QVV8_9GAMM</name>
<proteinExistence type="predicted"/>
<sequence>MQIFTNTLGDDVVRTTTCGIVDKLVVGITIGFDDGGLTVFGDDLCFGNGLNAVIDFYTDGLHVLSLF</sequence>
<keyword evidence="3" id="KW-1185">Reference proteome</keyword>
<accession>A0A378QVV8</accession>
<dbReference type="AlphaFoldDB" id="A0A378QVV8"/>
<protein>
    <submittedName>
        <fullName evidence="1">Uncharacterized protein</fullName>
    </submittedName>
</protein>
<evidence type="ECO:0000313" key="1">
    <source>
        <dbReference type="EMBL" id="STZ07114.1"/>
    </source>
</evidence>